<evidence type="ECO:0000313" key="3">
    <source>
        <dbReference type="EMBL" id="MBI5249480.1"/>
    </source>
</evidence>
<gene>
    <name evidence="3" type="ORF">HY912_08300</name>
</gene>
<dbReference type="EMBL" id="JACRDE010000224">
    <property type="protein sequence ID" value="MBI5249480.1"/>
    <property type="molecule type" value="Genomic_DNA"/>
</dbReference>
<feature type="region of interest" description="Disordered" evidence="1">
    <location>
        <begin position="215"/>
        <end position="247"/>
    </location>
</feature>
<evidence type="ECO:0000256" key="2">
    <source>
        <dbReference type="SAM" id="SignalP"/>
    </source>
</evidence>
<feature type="chain" id="PRO_5038802745" evidence="2">
    <location>
        <begin position="28"/>
        <end position="247"/>
    </location>
</feature>
<feature type="signal peptide" evidence="2">
    <location>
        <begin position="1"/>
        <end position="27"/>
    </location>
</feature>
<dbReference type="Proteomes" id="UP000807825">
    <property type="component" value="Unassembled WGS sequence"/>
</dbReference>
<evidence type="ECO:0000256" key="1">
    <source>
        <dbReference type="SAM" id="MobiDB-lite"/>
    </source>
</evidence>
<accession>A0A9D6Z354</accession>
<protein>
    <submittedName>
        <fullName evidence="3">Uncharacterized protein</fullName>
    </submittedName>
</protein>
<keyword evidence="2" id="KW-0732">Signal</keyword>
<evidence type="ECO:0000313" key="4">
    <source>
        <dbReference type="Proteomes" id="UP000807825"/>
    </source>
</evidence>
<sequence length="247" mass="28744">MMTKRNVLLICSLCFLTAAMSDNLVQAQQVSQDKVREGYYEITLKSPDKRRINIDELVRDRDLNPAALYRVKTGGYLAFDESEWVDGIEFKVHDVPVTDLPLYKRFAELLSEINQKIWDIKELLGRYDIMALHLMNICDRKRFSDLQAVDENIIEYLTTYKKLELLRSLAVNSLNRFVKERSCRDQFADYSKTLDIYRRQLGEVTKNADRLSRRALNLSQEVKASPEAPRPEPPSAPGAERRPTRQR</sequence>
<proteinExistence type="predicted"/>
<dbReference type="AlphaFoldDB" id="A0A9D6Z354"/>
<comment type="caution">
    <text evidence="3">The sequence shown here is derived from an EMBL/GenBank/DDBJ whole genome shotgun (WGS) entry which is preliminary data.</text>
</comment>
<name>A0A9D6Z354_9BACT</name>
<organism evidence="3 4">
    <name type="scientific">Desulfomonile tiedjei</name>
    <dbReference type="NCBI Taxonomy" id="2358"/>
    <lineage>
        <taxon>Bacteria</taxon>
        <taxon>Pseudomonadati</taxon>
        <taxon>Thermodesulfobacteriota</taxon>
        <taxon>Desulfomonilia</taxon>
        <taxon>Desulfomonilales</taxon>
        <taxon>Desulfomonilaceae</taxon>
        <taxon>Desulfomonile</taxon>
    </lineage>
</organism>
<reference evidence="3" key="1">
    <citation type="submission" date="2020-07" db="EMBL/GenBank/DDBJ databases">
        <title>Huge and variable diversity of episymbiotic CPR bacteria and DPANN archaea in groundwater ecosystems.</title>
        <authorList>
            <person name="He C.Y."/>
            <person name="Keren R."/>
            <person name="Whittaker M."/>
            <person name="Farag I.F."/>
            <person name="Doudna J."/>
            <person name="Cate J.H.D."/>
            <person name="Banfield J.F."/>
        </authorList>
    </citation>
    <scope>NUCLEOTIDE SEQUENCE</scope>
    <source>
        <strain evidence="3">NC_groundwater_1664_Pr3_B-0.1um_52_9</strain>
    </source>
</reference>